<evidence type="ECO:0000313" key="2">
    <source>
        <dbReference type="Proteomes" id="UP001060215"/>
    </source>
</evidence>
<evidence type="ECO:0000313" key="1">
    <source>
        <dbReference type="EMBL" id="KAI7992348.1"/>
    </source>
</evidence>
<accession>A0ACC0FVJ1</accession>
<reference evidence="1 2" key="1">
    <citation type="journal article" date="2022" name="Plant J.">
        <title>Chromosome-level genome of Camellia lanceoleosa provides a valuable resource for understanding genome evolution and self-incompatibility.</title>
        <authorList>
            <person name="Gong W."/>
            <person name="Xiao S."/>
            <person name="Wang L."/>
            <person name="Liao Z."/>
            <person name="Chang Y."/>
            <person name="Mo W."/>
            <person name="Hu G."/>
            <person name="Li W."/>
            <person name="Zhao G."/>
            <person name="Zhu H."/>
            <person name="Hu X."/>
            <person name="Ji K."/>
            <person name="Xiang X."/>
            <person name="Song Q."/>
            <person name="Yuan D."/>
            <person name="Jin S."/>
            <person name="Zhang L."/>
        </authorList>
    </citation>
    <scope>NUCLEOTIDE SEQUENCE [LARGE SCALE GENOMIC DNA]</scope>
    <source>
        <strain evidence="1">SQ_2022a</strain>
    </source>
</reference>
<dbReference type="EMBL" id="CM045770">
    <property type="protein sequence ID" value="KAI7992348.1"/>
    <property type="molecule type" value="Genomic_DNA"/>
</dbReference>
<dbReference type="Proteomes" id="UP001060215">
    <property type="component" value="Chromosome 13"/>
</dbReference>
<name>A0ACC0FVJ1_9ERIC</name>
<gene>
    <name evidence="1" type="ORF">LOK49_LG12G02303</name>
</gene>
<keyword evidence="2" id="KW-1185">Reference proteome</keyword>
<organism evidence="1 2">
    <name type="scientific">Camellia lanceoleosa</name>
    <dbReference type="NCBI Taxonomy" id="1840588"/>
    <lineage>
        <taxon>Eukaryota</taxon>
        <taxon>Viridiplantae</taxon>
        <taxon>Streptophyta</taxon>
        <taxon>Embryophyta</taxon>
        <taxon>Tracheophyta</taxon>
        <taxon>Spermatophyta</taxon>
        <taxon>Magnoliopsida</taxon>
        <taxon>eudicotyledons</taxon>
        <taxon>Gunneridae</taxon>
        <taxon>Pentapetalae</taxon>
        <taxon>asterids</taxon>
        <taxon>Ericales</taxon>
        <taxon>Theaceae</taxon>
        <taxon>Camellia</taxon>
    </lineage>
</organism>
<protein>
    <submittedName>
        <fullName evidence="1">Uncharacterized protein</fullName>
    </submittedName>
</protein>
<sequence>MSPYEDSYVDVKFVDKIAGYVTVTVDKEFQRWHLFCLAFGFVLLLLAPVVSSWVPFYYSSSMAVGVFLVIIILLFSATSVGAWVYYHFGMKLLPTGIKNVFYLKKKKYGSVLGAGSFLSRHCSMLVNSILFSFGLSEEMHNPVSIFALLGIVVAGAALGYWMPHLSSRVLLILLWQWGHWLLVYQSAFLSLFSSGVVQIKLLAPFFPYSPLASGWQTG</sequence>
<proteinExistence type="predicted"/>
<comment type="caution">
    <text evidence="1">The sequence shown here is derived from an EMBL/GenBank/DDBJ whole genome shotgun (WGS) entry which is preliminary data.</text>
</comment>